<protein>
    <submittedName>
        <fullName evidence="1">Uncharacterized protein</fullName>
    </submittedName>
</protein>
<gene>
    <name evidence="1" type="ORF">Sradi_6163100</name>
</gene>
<comment type="caution">
    <text evidence="1">The sequence shown here is derived from an EMBL/GenBank/DDBJ whole genome shotgun (WGS) entry which is preliminary data.</text>
</comment>
<evidence type="ECO:0000313" key="1">
    <source>
        <dbReference type="EMBL" id="KAL0302950.1"/>
    </source>
</evidence>
<sequence>MEVCVEVQQIQPEDTPQNCQQGGYMTNSEMSQRWGEYMSLLANEGFASSSNPNFGAGTSNPDFGTCTSNYDLGAGTSNYGADYYYPSMVAVISSLKNIDIYHSEPTQSQIHVSKNFTPQEDAAEDYIADTFGNFSDASSKPDEVDYPIPSEDGPNDVDINIMTEIFAQGMSSSPQPVQPDRTTPQIFYRSMPFFDQIFLEIPVDSIDVPTMKYAKFYNKNEGKLDVGMLFKIKSN</sequence>
<name>A0AAW2KAS5_SESRA</name>
<dbReference type="AlphaFoldDB" id="A0AAW2KAS5"/>
<dbReference type="EMBL" id="JACGWJ010000029">
    <property type="protein sequence ID" value="KAL0302950.1"/>
    <property type="molecule type" value="Genomic_DNA"/>
</dbReference>
<reference evidence="1" key="2">
    <citation type="journal article" date="2024" name="Plant">
        <title>Genomic evolution and insights into agronomic trait innovations of Sesamum species.</title>
        <authorList>
            <person name="Miao H."/>
            <person name="Wang L."/>
            <person name="Qu L."/>
            <person name="Liu H."/>
            <person name="Sun Y."/>
            <person name="Le M."/>
            <person name="Wang Q."/>
            <person name="Wei S."/>
            <person name="Zheng Y."/>
            <person name="Lin W."/>
            <person name="Duan Y."/>
            <person name="Cao H."/>
            <person name="Xiong S."/>
            <person name="Wang X."/>
            <person name="Wei L."/>
            <person name="Li C."/>
            <person name="Ma Q."/>
            <person name="Ju M."/>
            <person name="Zhao R."/>
            <person name="Li G."/>
            <person name="Mu C."/>
            <person name="Tian Q."/>
            <person name="Mei H."/>
            <person name="Zhang T."/>
            <person name="Gao T."/>
            <person name="Zhang H."/>
        </authorList>
    </citation>
    <scope>NUCLEOTIDE SEQUENCE</scope>
    <source>
        <strain evidence="1">G02</strain>
    </source>
</reference>
<accession>A0AAW2KAS5</accession>
<reference evidence="1" key="1">
    <citation type="submission" date="2020-06" db="EMBL/GenBank/DDBJ databases">
        <authorList>
            <person name="Li T."/>
            <person name="Hu X."/>
            <person name="Zhang T."/>
            <person name="Song X."/>
            <person name="Zhang H."/>
            <person name="Dai N."/>
            <person name="Sheng W."/>
            <person name="Hou X."/>
            <person name="Wei L."/>
        </authorList>
    </citation>
    <scope>NUCLEOTIDE SEQUENCE</scope>
    <source>
        <strain evidence="1">G02</strain>
        <tissue evidence="1">Leaf</tissue>
    </source>
</reference>
<proteinExistence type="predicted"/>
<organism evidence="1">
    <name type="scientific">Sesamum radiatum</name>
    <name type="common">Black benniseed</name>
    <dbReference type="NCBI Taxonomy" id="300843"/>
    <lineage>
        <taxon>Eukaryota</taxon>
        <taxon>Viridiplantae</taxon>
        <taxon>Streptophyta</taxon>
        <taxon>Embryophyta</taxon>
        <taxon>Tracheophyta</taxon>
        <taxon>Spermatophyta</taxon>
        <taxon>Magnoliopsida</taxon>
        <taxon>eudicotyledons</taxon>
        <taxon>Gunneridae</taxon>
        <taxon>Pentapetalae</taxon>
        <taxon>asterids</taxon>
        <taxon>lamiids</taxon>
        <taxon>Lamiales</taxon>
        <taxon>Pedaliaceae</taxon>
        <taxon>Sesamum</taxon>
    </lineage>
</organism>